<evidence type="ECO:0000313" key="3">
    <source>
        <dbReference type="Proteomes" id="UP000008461"/>
    </source>
</evidence>
<sequence length="353" mass="39227">MKTKLVLLLAFLSMASTTFAQDTTAAPILKLSAYIEAYYAYDFANPANHQRPGFFYSHNRHNEFALNLGYLKAAYHTDRVRGNLALMTGTYAQYNLAAEPTLLQNIFEANAGIKLSKKADLWLDAGVMPSHIGFESAIGKDCWTLSRSLLAENSPYYETGARLSYNSTNGQWYTAALLLNGWQRMVRATGIQTPVLGTQVTYKPSTAVTLNWSTYLGDERAGEAIVTRFFNNFYGIFTLSPKWGLITGLDIGTQNGSSWIAPIAILRHNINEHWTLAGRVEYYGDQDEVIISTDANGFQTLGFSLNLDYTPVSNVSLRFEGRTLSGKDEYFFNRNGTASMSNTFLTSALAISF</sequence>
<evidence type="ECO:0000256" key="1">
    <source>
        <dbReference type="SAM" id="SignalP"/>
    </source>
</evidence>
<dbReference type="eggNOG" id="ENOG502Z88H">
    <property type="taxonomic scope" value="Bacteria"/>
</dbReference>
<evidence type="ECO:0008006" key="4">
    <source>
        <dbReference type="Google" id="ProtNLM"/>
    </source>
</evidence>
<dbReference type="OrthoDB" id="103154at2"/>
<dbReference type="STRING" id="760192.Halhy_6478"/>
<dbReference type="Pfam" id="PF07642">
    <property type="entry name" value="BBP2"/>
    <property type="match status" value="1"/>
</dbReference>
<reference key="2">
    <citation type="submission" date="2011-04" db="EMBL/GenBank/DDBJ databases">
        <title>Complete sequence of chromosome of Haliscomenobacter hydrossis DSM 1100.</title>
        <authorList>
            <consortium name="US DOE Joint Genome Institute (JGI-PGF)"/>
            <person name="Lucas S."/>
            <person name="Han J."/>
            <person name="Lapidus A."/>
            <person name="Bruce D."/>
            <person name="Goodwin L."/>
            <person name="Pitluck S."/>
            <person name="Peters L."/>
            <person name="Kyrpides N."/>
            <person name="Mavromatis K."/>
            <person name="Ivanova N."/>
            <person name="Ovchinnikova G."/>
            <person name="Pagani I."/>
            <person name="Daligault H."/>
            <person name="Detter J.C."/>
            <person name="Han C."/>
            <person name="Land M."/>
            <person name="Hauser L."/>
            <person name="Markowitz V."/>
            <person name="Cheng J.-F."/>
            <person name="Hugenholtz P."/>
            <person name="Woyke T."/>
            <person name="Wu D."/>
            <person name="Verbarg S."/>
            <person name="Frueling A."/>
            <person name="Brambilla E."/>
            <person name="Klenk H.-P."/>
            <person name="Eisen J.A."/>
        </authorList>
    </citation>
    <scope>NUCLEOTIDE SEQUENCE</scope>
    <source>
        <strain>DSM 1100</strain>
    </source>
</reference>
<dbReference type="KEGG" id="hhy:Halhy_6478"/>
<gene>
    <name evidence="2" type="ordered locus">Halhy_6478</name>
</gene>
<name>F4KRA7_HALH1</name>
<dbReference type="Proteomes" id="UP000008461">
    <property type="component" value="Chromosome"/>
</dbReference>
<dbReference type="EMBL" id="CP002691">
    <property type="protein sequence ID" value="AEE54294.1"/>
    <property type="molecule type" value="Genomic_DNA"/>
</dbReference>
<keyword evidence="1" id="KW-0732">Signal</keyword>
<evidence type="ECO:0000313" key="2">
    <source>
        <dbReference type="EMBL" id="AEE54294.1"/>
    </source>
</evidence>
<feature type="chain" id="PRO_5003315940" description="Outer membrane protein" evidence="1">
    <location>
        <begin position="21"/>
        <end position="353"/>
    </location>
</feature>
<organism evidence="2 3">
    <name type="scientific">Haliscomenobacter hydrossis (strain ATCC 27775 / DSM 1100 / LMG 10767 / O)</name>
    <dbReference type="NCBI Taxonomy" id="760192"/>
    <lineage>
        <taxon>Bacteria</taxon>
        <taxon>Pseudomonadati</taxon>
        <taxon>Bacteroidota</taxon>
        <taxon>Saprospiria</taxon>
        <taxon>Saprospirales</taxon>
        <taxon>Haliscomenobacteraceae</taxon>
        <taxon>Haliscomenobacter</taxon>
    </lineage>
</organism>
<reference evidence="2 3" key="1">
    <citation type="journal article" date="2011" name="Stand. Genomic Sci.">
        <title>Complete genome sequence of Haliscomenobacter hydrossis type strain (O).</title>
        <authorList>
            <consortium name="US DOE Joint Genome Institute (JGI-PGF)"/>
            <person name="Daligault H."/>
            <person name="Lapidus A."/>
            <person name="Zeytun A."/>
            <person name="Nolan M."/>
            <person name="Lucas S."/>
            <person name="Del Rio T.G."/>
            <person name="Tice H."/>
            <person name="Cheng J.F."/>
            <person name="Tapia R."/>
            <person name="Han C."/>
            <person name="Goodwin L."/>
            <person name="Pitluck S."/>
            <person name="Liolios K."/>
            <person name="Pagani I."/>
            <person name="Ivanova N."/>
            <person name="Huntemann M."/>
            <person name="Mavromatis K."/>
            <person name="Mikhailova N."/>
            <person name="Pati A."/>
            <person name="Chen A."/>
            <person name="Palaniappan K."/>
            <person name="Land M."/>
            <person name="Hauser L."/>
            <person name="Brambilla E.M."/>
            <person name="Rohde M."/>
            <person name="Verbarg S."/>
            <person name="Goker M."/>
            <person name="Bristow J."/>
            <person name="Eisen J.A."/>
            <person name="Markowitz V."/>
            <person name="Hugenholtz P."/>
            <person name="Kyrpides N.C."/>
            <person name="Klenk H.P."/>
            <person name="Woyke T."/>
        </authorList>
    </citation>
    <scope>NUCLEOTIDE SEQUENCE [LARGE SCALE GENOMIC DNA]</scope>
    <source>
        <strain evidence="3">ATCC 27775 / DSM 1100 / LMG 10767 / O</strain>
    </source>
</reference>
<dbReference type="AlphaFoldDB" id="F4KRA7"/>
<feature type="signal peptide" evidence="1">
    <location>
        <begin position="1"/>
        <end position="20"/>
    </location>
</feature>
<dbReference type="InterPro" id="IPR011486">
    <property type="entry name" value="BBP2"/>
</dbReference>
<proteinExistence type="predicted"/>
<protein>
    <recommendedName>
        <fullName evidence="4">Outer membrane protein</fullName>
    </recommendedName>
</protein>
<keyword evidence="3" id="KW-1185">Reference proteome</keyword>
<accession>F4KRA7</accession>
<dbReference type="HOGENOM" id="CLU_043652_0_0_10"/>
<dbReference type="RefSeq" id="WP_013768811.1">
    <property type="nucleotide sequence ID" value="NC_015510.1"/>
</dbReference>